<name>A0A1J6KQM4_NICAT</name>
<dbReference type="Gramene" id="OIT21465">
    <property type="protein sequence ID" value="OIT21465"/>
    <property type="gene ID" value="A4A49_63421"/>
</dbReference>
<evidence type="ECO:0000313" key="1">
    <source>
        <dbReference type="EMBL" id="OIT21465.1"/>
    </source>
</evidence>
<protein>
    <submittedName>
        <fullName evidence="1">Uncharacterized protein</fullName>
    </submittedName>
</protein>
<comment type="caution">
    <text evidence="1">The sequence shown here is derived from an EMBL/GenBank/DDBJ whole genome shotgun (WGS) entry which is preliminary data.</text>
</comment>
<sequence>MASLKVLIRHSGKWNNENFYIDYSKKLGIDLSSKSIKIEYKMERNCTPMEIHNDMSYRVYVELKKENGEFGMYPLGITTLDKEIVDGGSLFQRDLMQLDATDGVNKFDTVDTLALASLNSGEPIEVFE</sequence>
<dbReference type="AlphaFoldDB" id="A0A1J6KQM4"/>
<proteinExistence type="predicted"/>
<dbReference type="Proteomes" id="UP000187609">
    <property type="component" value="Unassembled WGS sequence"/>
</dbReference>
<gene>
    <name evidence="1" type="ORF">A4A49_63421</name>
</gene>
<evidence type="ECO:0000313" key="2">
    <source>
        <dbReference type="Proteomes" id="UP000187609"/>
    </source>
</evidence>
<feature type="non-terminal residue" evidence="1">
    <location>
        <position position="128"/>
    </location>
</feature>
<accession>A0A1J6KQM4</accession>
<reference evidence="1" key="1">
    <citation type="submission" date="2016-11" db="EMBL/GenBank/DDBJ databases">
        <title>The genome of Nicotiana attenuata.</title>
        <authorList>
            <person name="Xu S."/>
            <person name="Brockmoeller T."/>
            <person name="Gaquerel E."/>
            <person name="Navarro A."/>
            <person name="Kuhl H."/>
            <person name="Gase K."/>
            <person name="Ling Z."/>
            <person name="Zhou W."/>
            <person name="Kreitzer C."/>
            <person name="Stanke M."/>
            <person name="Tang H."/>
            <person name="Lyons E."/>
            <person name="Pandey P."/>
            <person name="Pandey S.P."/>
            <person name="Timmermann B."/>
            <person name="Baldwin I.T."/>
        </authorList>
    </citation>
    <scope>NUCLEOTIDE SEQUENCE [LARGE SCALE GENOMIC DNA]</scope>
    <source>
        <strain evidence="1">UT</strain>
    </source>
</reference>
<dbReference type="EMBL" id="MJEQ01004323">
    <property type="protein sequence ID" value="OIT21465.1"/>
    <property type="molecule type" value="Genomic_DNA"/>
</dbReference>
<organism evidence="1 2">
    <name type="scientific">Nicotiana attenuata</name>
    <name type="common">Coyote tobacco</name>
    <dbReference type="NCBI Taxonomy" id="49451"/>
    <lineage>
        <taxon>Eukaryota</taxon>
        <taxon>Viridiplantae</taxon>
        <taxon>Streptophyta</taxon>
        <taxon>Embryophyta</taxon>
        <taxon>Tracheophyta</taxon>
        <taxon>Spermatophyta</taxon>
        <taxon>Magnoliopsida</taxon>
        <taxon>eudicotyledons</taxon>
        <taxon>Gunneridae</taxon>
        <taxon>Pentapetalae</taxon>
        <taxon>asterids</taxon>
        <taxon>lamiids</taxon>
        <taxon>Solanales</taxon>
        <taxon>Solanaceae</taxon>
        <taxon>Nicotianoideae</taxon>
        <taxon>Nicotianeae</taxon>
        <taxon>Nicotiana</taxon>
    </lineage>
</organism>
<keyword evidence="2" id="KW-1185">Reference proteome</keyword>